<dbReference type="NCBIfam" id="TIGR00188">
    <property type="entry name" value="rnpA"/>
    <property type="match status" value="1"/>
</dbReference>
<dbReference type="HAMAP" id="MF_00227">
    <property type="entry name" value="RNase_P"/>
    <property type="match status" value="1"/>
</dbReference>
<keyword evidence="1 6" id="KW-0819">tRNA processing</keyword>
<dbReference type="Gene3D" id="3.30.230.10">
    <property type="match status" value="1"/>
</dbReference>
<evidence type="ECO:0000256" key="4">
    <source>
        <dbReference type="ARBA" id="ARBA00022801"/>
    </source>
</evidence>
<dbReference type="PATRIC" id="fig|717774.3.peg.4378"/>
<protein>
    <recommendedName>
        <fullName evidence="6 7">Ribonuclease P protein component</fullName>
        <shortName evidence="6">RNase P protein</shortName>
        <shortName evidence="6">RNaseP protein</shortName>
        <ecNumber evidence="6 7">3.1.26.5</ecNumber>
    </recommendedName>
    <alternativeName>
        <fullName evidence="6">Protein C5</fullName>
    </alternativeName>
</protein>
<organism evidence="8 9">
    <name type="scientific">Marinomonas mediterranea (strain ATCC 700492 / JCM 21426 / NBRC 103028 / MMB-1)</name>
    <dbReference type="NCBI Taxonomy" id="717774"/>
    <lineage>
        <taxon>Bacteria</taxon>
        <taxon>Pseudomonadati</taxon>
        <taxon>Pseudomonadota</taxon>
        <taxon>Gammaproteobacteria</taxon>
        <taxon>Oceanospirillales</taxon>
        <taxon>Oceanospirillaceae</taxon>
        <taxon>Marinomonas</taxon>
    </lineage>
</organism>
<accession>F2K1U2</accession>
<dbReference type="InterPro" id="IPR020568">
    <property type="entry name" value="Ribosomal_Su5_D2-typ_SF"/>
</dbReference>
<keyword evidence="2 6" id="KW-0540">Nuclease</keyword>
<comment type="subunit">
    <text evidence="6">Consists of a catalytic RNA component (M1 or rnpB) and a protein subunit.</text>
</comment>
<proteinExistence type="inferred from homology"/>
<dbReference type="Pfam" id="PF00825">
    <property type="entry name" value="Ribonuclease_P"/>
    <property type="match status" value="1"/>
</dbReference>
<dbReference type="AlphaFoldDB" id="F2K1U2"/>
<dbReference type="eggNOG" id="COG0594">
    <property type="taxonomic scope" value="Bacteria"/>
</dbReference>
<dbReference type="PANTHER" id="PTHR33992:SF1">
    <property type="entry name" value="RIBONUCLEASE P PROTEIN COMPONENT"/>
    <property type="match status" value="1"/>
</dbReference>
<comment type="catalytic activity">
    <reaction evidence="6">
        <text>Endonucleolytic cleavage of RNA, removing 5'-extranucleotides from tRNA precursor.</text>
        <dbReference type="EC" id="3.1.26.5"/>
    </reaction>
</comment>
<dbReference type="GO" id="GO:0001682">
    <property type="term" value="P:tRNA 5'-leader removal"/>
    <property type="evidence" value="ECO:0007669"/>
    <property type="project" value="UniProtKB-UniRule"/>
</dbReference>
<evidence type="ECO:0000313" key="9">
    <source>
        <dbReference type="Proteomes" id="UP000001062"/>
    </source>
</evidence>
<dbReference type="OrthoDB" id="9796422at2"/>
<dbReference type="Proteomes" id="UP000001062">
    <property type="component" value="Chromosome"/>
</dbReference>
<evidence type="ECO:0000256" key="1">
    <source>
        <dbReference type="ARBA" id="ARBA00022694"/>
    </source>
</evidence>
<dbReference type="InterPro" id="IPR000100">
    <property type="entry name" value="RNase_P"/>
</dbReference>
<evidence type="ECO:0000313" key="8">
    <source>
        <dbReference type="EMBL" id="ADZ93426.1"/>
    </source>
</evidence>
<keyword evidence="5 6" id="KW-0694">RNA-binding</keyword>
<dbReference type="KEGG" id="mme:Marme_4227"/>
<evidence type="ECO:0000256" key="3">
    <source>
        <dbReference type="ARBA" id="ARBA00022759"/>
    </source>
</evidence>
<dbReference type="GO" id="GO:0030677">
    <property type="term" value="C:ribonuclease P complex"/>
    <property type="evidence" value="ECO:0007669"/>
    <property type="project" value="TreeGrafter"/>
</dbReference>
<dbReference type="PANTHER" id="PTHR33992">
    <property type="entry name" value="RIBONUCLEASE P PROTEIN COMPONENT"/>
    <property type="match status" value="1"/>
</dbReference>
<dbReference type="EMBL" id="CP002583">
    <property type="protein sequence ID" value="ADZ93426.1"/>
    <property type="molecule type" value="Genomic_DNA"/>
</dbReference>
<dbReference type="GO" id="GO:0042781">
    <property type="term" value="F:3'-tRNA processing endoribonuclease activity"/>
    <property type="evidence" value="ECO:0007669"/>
    <property type="project" value="TreeGrafter"/>
</dbReference>
<keyword evidence="4 6" id="KW-0378">Hydrolase</keyword>
<comment type="similarity">
    <text evidence="6">Belongs to the RnpA family.</text>
</comment>
<keyword evidence="3 6" id="KW-0255">Endonuclease</keyword>
<dbReference type="RefSeq" id="WP_013663327.1">
    <property type="nucleotide sequence ID" value="NC_015276.1"/>
</dbReference>
<sequence length="132" mass="15121">MAEYCFPRHNRLLNAGDYQSVFNNTSFKVFAGEFLILAHKKSGTDARLGLIVAKKNEKRAVGRNRIKRVVRESFRHHKLKLNDLDIVFLARQGIKEVDNQELHKRLEKAWAQLAKKAIKAKKAPKAAPTSEK</sequence>
<dbReference type="SUPFAM" id="SSF54211">
    <property type="entry name" value="Ribosomal protein S5 domain 2-like"/>
    <property type="match status" value="1"/>
</dbReference>
<dbReference type="EC" id="3.1.26.5" evidence="6 7"/>
<comment type="function">
    <text evidence="6">RNaseP catalyzes the removal of the 5'-leader sequence from pre-tRNA to produce the mature 5'-terminus. It can also cleave other RNA substrates such as 4.5S RNA. The protein component plays an auxiliary but essential role in vivo by binding to the 5'-leader sequence and broadening the substrate specificity of the ribozyme.</text>
</comment>
<evidence type="ECO:0000256" key="7">
    <source>
        <dbReference type="NCBIfam" id="TIGR00188"/>
    </source>
</evidence>
<dbReference type="InterPro" id="IPR014721">
    <property type="entry name" value="Ribsml_uS5_D2-typ_fold_subgr"/>
</dbReference>
<dbReference type="GO" id="GO:0004526">
    <property type="term" value="F:ribonuclease P activity"/>
    <property type="evidence" value="ECO:0007669"/>
    <property type="project" value="UniProtKB-UniRule"/>
</dbReference>
<evidence type="ECO:0000256" key="6">
    <source>
        <dbReference type="HAMAP-Rule" id="MF_00227"/>
    </source>
</evidence>
<dbReference type="GO" id="GO:0000049">
    <property type="term" value="F:tRNA binding"/>
    <property type="evidence" value="ECO:0007669"/>
    <property type="project" value="UniProtKB-UniRule"/>
</dbReference>
<keyword evidence="9" id="KW-1185">Reference proteome</keyword>
<dbReference type="HOGENOM" id="CLU_117179_11_0_6"/>
<dbReference type="STRING" id="717774.Marme_4227"/>
<evidence type="ECO:0000256" key="5">
    <source>
        <dbReference type="ARBA" id="ARBA00022884"/>
    </source>
</evidence>
<reference evidence="8 9" key="1">
    <citation type="journal article" date="2012" name="Stand. Genomic Sci.">
        <title>Complete genome sequence of the melanogenic marine bacterium Marinomonas mediterranea type strain (MMB-1(T)).</title>
        <authorList>
            <person name="Lucas-Elio P."/>
            <person name="Goodwin L."/>
            <person name="Woyke T."/>
            <person name="Pitluck S."/>
            <person name="Nolan M."/>
            <person name="Kyrpides N.C."/>
            <person name="Detter J.C."/>
            <person name="Copeland A."/>
            <person name="Teshima H."/>
            <person name="Bruce D."/>
            <person name="Detter C."/>
            <person name="Tapia R."/>
            <person name="Han S."/>
            <person name="Land M.L."/>
            <person name="Ivanova N."/>
            <person name="Mikhailova N."/>
            <person name="Johnston A.W."/>
            <person name="Sanchez-Amat A."/>
        </authorList>
    </citation>
    <scope>NUCLEOTIDE SEQUENCE [LARGE SCALE GENOMIC DNA]</scope>
    <source>
        <strain evidence="9">ATCC 700492 / JCM 21426 / NBRC 103028 / MMB-1</strain>
    </source>
</reference>
<name>F2K1U2_MARM1</name>
<gene>
    <name evidence="6" type="primary">rnpA</name>
    <name evidence="8" type="ordered locus">Marme_4227</name>
</gene>
<evidence type="ECO:0000256" key="2">
    <source>
        <dbReference type="ARBA" id="ARBA00022722"/>
    </source>
</evidence>